<evidence type="ECO:0000259" key="4">
    <source>
        <dbReference type="Pfam" id="PF24883"/>
    </source>
</evidence>
<dbReference type="InterPro" id="IPR002110">
    <property type="entry name" value="Ankyrin_rpt"/>
</dbReference>
<dbReference type="PROSITE" id="PS50088">
    <property type="entry name" value="ANK_REPEAT"/>
    <property type="match status" value="4"/>
</dbReference>
<reference evidence="5 6" key="1">
    <citation type="submission" date="2014-02" db="EMBL/GenBank/DDBJ databases">
        <title>The genome sequence of Colletotrichum fioriniae PJ7.</title>
        <authorList>
            <person name="Baroncelli R."/>
            <person name="Thon M.R."/>
        </authorList>
    </citation>
    <scope>NUCLEOTIDE SEQUENCE [LARGE SCALE GENOMIC DNA]</scope>
    <source>
        <strain evidence="5 6">PJ7</strain>
    </source>
</reference>
<feature type="repeat" description="ANK" evidence="2">
    <location>
        <begin position="713"/>
        <end position="745"/>
    </location>
</feature>
<dbReference type="Gene3D" id="3.40.50.300">
    <property type="entry name" value="P-loop containing nucleotide triphosphate hydrolases"/>
    <property type="match status" value="1"/>
</dbReference>
<feature type="repeat" description="ANK" evidence="2">
    <location>
        <begin position="990"/>
        <end position="1022"/>
    </location>
</feature>
<dbReference type="PANTHER" id="PTHR10039:SF16">
    <property type="entry name" value="GPI INOSITOL-DEACYLASE"/>
    <property type="match status" value="1"/>
</dbReference>
<dbReference type="AlphaFoldDB" id="A0A010QZY2"/>
<keyword evidence="3" id="KW-0175">Coiled coil</keyword>
<organism evidence="5 6">
    <name type="scientific">Colletotrichum fioriniae PJ7</name>
    <dbReference type="NCBI Taxonomy" id="1445577"/>
    <lineage>
        <taxon>Eukaryota</taxon>
        <taxon>Fungi</taxon>
        <taxon>Dikarya</taxon>
        <taxon>Ascomycota</taxon>
        <taxon>Pezizomycotina</taxon>
        <taxon>Sordariomycetes</taxon>
        <taxon>Hypocreomycetidae</taxon>
        <taxon>Glomerellales</taxon>
        <taxon>Glomerellaceae</taxon>
        <taxon>Colletotrichum</taxon>
        <taxon>Colletotrichum acutatum species complex</taxon>
    </lineage>
</organism>
<name>A0A010QZY2_9PEZI</name>
<evidence type="ECO:0000256" key="1">
    <source>
        <dbReference type="ARBA" id="ARBA00022737"/>
    </source>
</evidence>
<dbReference type="PANTHER" id="PTHR10039">
    <property type="entry name" value="AMELOGENIN"/>
    <property type="match status" value="1"/>
</dbReference>
<dbReference type="Pfam" id="PF12796">
    <property type="entry name" value="Ank_2"/>
    <property type="match status" value="2"/>
</dbReference>
<keyword evidence="1" id="KW-0677">Repeat</keyword>
<feature type="coiled-coil region" evidence="3">
    <location>
        <begin position="966"/>
        <end position="993"/>
    </location>
</feature>
<sequence>MEAVGGTAAILQLIDVVLKTTVQVYKIYEDFRDAKDTHKQLTREMSDLGRVLQQLLDVVLDSDPDEPRSGHAQALREILEGNDNIVSCCQKDVDKISSLLGKDSKISWPIRKRKIEQILANIASTRAQLVLAVQTQSMALVLDIRRMLDRHESYMRQHVKSESNKAILAWLNPPDVWESLKNALQKRQPGTGEWLMKTPEFEYWKGNPGNLWLSGMPGAGKTIMSSTIVTSLVSEAQTPAPAVVYSYFDFSNESQQEAQSFLRTCIAQLAAKNPAAYDILIGLRNRCSEAQGQQPRLEELLEATIASLGCFHEVFIVVDALDECSERRKLLNIVKELQSVRNLHLVLLSRPEREIEQALSSCAQELPLRGIEVDQDIAAYIHERIHSSGEMQEWTREDKAKVEAQLTQMAGGMFRWVQCQLDSLEKCIDSSQVDETLTSLPSDLPSTYERILVNLDVKSAVRVRDVLVALAFARRPLQVGEVMDIVSTSITDYPRAKKGGNTVYLNQLLSLCSSMVSISTSGGGERKKQEMRLAHASVKDYLVSEHLRNGPASAFYTTPGQGHLLMAAKCVACLLDQNDVSHFGPHSLEEVPFLLYSALNWVHHARDANQEPDRGSLDDLIFALFHRDGDAYINWHRVTGRHGPATPVEGYAWDIHIRDGSRLIDGGRPCPKERLLNGHQLDRPLHHALQWNLWRVVQRLLDAGHDPNGYSKGNRAPLHYGVLQRALESMDLILHRGGDIDIRDWIGDTPAMFCAYKAKDPVTMEWLMDRGASLFPISRRSGSLLQCAAMEGDPNVLEVILRKKPLNVSPDIGVDHNYNEIADLATPLQCAAYAGNLACIELLLKYGAEINLAKGKVGTALHAAGASGNLGAFQLLLERGANPNVVNGQYGSVLWAAGYGGDRECVRICLQQGLSINGLETMLFFPEKKWQDISNDERDKLISEIIRNAGDRYCRDIFDAARSGMTSRVKAYLDDAEDRKAELEKKHEIHLRTPLSWAAAGGHIETVKYLAMEGANLNVWGRGLETPLEFGCLAGRLDMVKCLLALGARAEFRQAGKYRTAVVCAEISGNKELVEFLKALEEDRTVTFEFEGQTYEHDGNKGYNRKP</sequence>
<feature type="repeat" description="ANK" evidence="2">
    <location>
        <begin position="823"/>
        <end position="855"/>
    </location>
</feature>
<dbReference type="Pfam" id="PF24883">
    <property type="entry name" value="NPHP3_N"/>
    <property type="match status" value="1"/>
</dbReference>
<proteinExistence type="predicted"/>
<evidence type="ECO:0000256" key="2">
    <source>
        <dbReference type="PROSITE-ProRule" id="PRU00023"/>
    </source>
</evidence>
<dbReference type="Gene3D" id="1.25.40.20">
    <property type="entry name" value="Ankyrin repeat-containing domain"/>
    <property type="match status" value="2"/>
</dbReference>
<accession>A0A010QZY2</accession>
<dbReference type="InterPro" id="IPR036770">
    <property type="entry name" value="Ankyrin_rpt-contain_sf"/>
</dbReference>
<feature type="domain" description="Nephrocystin 3-like N-terminal" evidence="4">
    <location>
        <begin position="190"/>
        <end position="350"/>
    </location>
</feature>
<dbReference type="Proteomes" id="UP000020467">
    <property type="component" value="Unassembled WGS sequence"/>
</dbReference>
<dbReference type="SUPFAM" id="SSF52540">
    <property type="entry name" value="P-loop containing nucleoside triphosphate hydrolases"/>
    <property type="match status" value="1"/>
</dbReference>
<dbReference type="HOGENOM" id="CLU_000288_34_23_1"/>
<keyword evidence="6" id="KW-1185">Reference proteome</keyword>
<dbReference type="OrthoDB" id="1577640at2759"/>
<dbReference type="SUPFAM" id="SSF48403">
    <property type="entry name" value="Ankyrin repeat"/>
    <property type="match status" value="2"/>
</dbReference>
<keyword evidence="2" id="KW-0040">ANK repeat</keyword>
<dbReference type="KEGG" id="cfj:CFIO01_02813"/>
<dbReference type="InterPro" id="IPR056884">
    <property type="entry name" value="NPHP3-like_N"/>
</dbReference>
<evidence type="ECO:0000256" key="3">
    <source>
        <dbReference type="SAM" id="Coils"/>
    </source>
</evidence>
<evidence type="ECO:0000313" key="6">
    <source>
        <dbReference type="Proteomes" id="UP000020467"/>
    </source>
</evidence>
<dbReference type="InterPro" id="IPR027417">
    <property type="entry name" value="P-loop_NTPase"/>
</dbReference>
<dbReference type="EMBL" id="JARH01001052">
    <property type="protein sequence ID" value="EXF73521.1"/>
    <property type="molecule type" value="Genomic_DNA"/>
</dbReference>
<comment type="caution">
    <text evidence="5">The sequence shown here is derived from an EMBL/GenBank/DDBJ whole genome shotgun (WGS) entry which is preliminary data.</text>
</comment>
<evidence type="ECO:0000313" key="5">
    <source>
        <dbReference type="EMBL" id="EXF73521.1"/>
    </source>
</evidence>
<dbReference type="STRING" id="1445577.A0A010QZY2"/>
<protein>
    <submittedName>
        <fullName evidence="5">Pfs domain-containing protein</fullName>
    </submittedName>
</protein>
<dbReference type="eggNOG" id="KOG4177">
    <property type="taxonomic scope" value="Eukaryota"/>
</dbReference>
<feature type="repeat" description="ANK" evidence="2">
    <location>
        <begin position="856"/>
        <end position="888"/>
    </location>
</feature>
<dbReference type="SMART" id="SM00248">
    <property type="entry name" value="ANK"/>
    <property type="match status" value="10"/>
</dbReference>
<dbReference type="PROSITE" id="PS50297">
    <property type="entry name" value="ANK_REP_REGION"/>
    <property type="match status" value="4"/>
</dbReference>
<gene>
    <name evidence="5" type="ORF">CFIO01_02813</name>
</gene>